<dbReference type="AlphaFoldDB" id="A0AAD4RD09"/>
<evidence type="ECO:0000313" key="2">
    <source>
        <dbReference type="EMBL" id="KAI1727925.1"/>
    </source>
</evidence>
<gene>
    <name evidence="2" type="ORF">DdX_00067</name>
</gene>
<evidence type="ECO:0000313" key="3">
    <source>
        <dbReference type="Proteomes" id="UP001201812"/>
    </source>
</evidence>
<protein>
    <submittedName>
        <fullName evidence="2">Uncharacterized protein</fullName>
    </submittedName>
</protein>
<dbReference type="EMBL" id="JAKKPZ010000001">
    <property type="protein sequence ID" value="KAI1727925.1"/>
    <property type="molecule type" value="Genomic_DNA"/>
</dbReference>
<sequence length="284" mass="31445">MADLAEKSVTHRRKLVLEKQSIAALRKMGKNAHSAQMAEKQLPGRTGAPINKILTNVYGLNTSRGSQKQLYRYDIAIEGIPISGGTKVNFSQGSGHESRAGGRSLSMPSLATWCQVAKSAVFITCQVAKPSFPKLGMAVLIKAAKLPSPKLPSWHENLAFQSLSRKLGTKYLVSWCQAGLFRVTVVRVSSQVEKKGRTRPANQRARDARKKKRETRTTQRARQLSWLTRTRLSLLLSCVPRSLIGWSCAPLLFHLTRNSNYGDSEQPWCQVAKPKIVLGKVPSL</sequence>
<comment type="caution">
    <text evidence="2">The sequence shown here is derived from an EMBL/GenBank/DDBJ whole genome shotgun (WGS) entry which is preliminary data.</text>
</comment>
<keyword evidence="3" id="KW-1185">Reference proteome</keyword>
<dbReference type="Proteomes" id="UP001201812">
    <property type="component" value="Unassembled WGS sequence"/>
</dbReference>
<accession>A0AAD4RD09</accession>
<feature type="region of interest" description="Disordered" evidence="1">
    <location>
        <begin position="193"/>
        <end position="220"/>
    </location>
</feature>
<name>A0AAD4RD09_9BILA</name>
<evidence type="ECO:0000256" key="1">
    <source>
        <dbReference type="SAM" id="MobiDB-lite"/>
    </source>
</evidence>
<organism evidence="2 3">
    <name type="scientific">Ditylenchus destructor</name>
    <dbReference type="NCBI Taxonomy" id="166010"/>
    <lineage>
        <taxon>Eukaryota</taxon>
        <taxon>Metazoa</taxon>
        <taxon>Ecdysozoa</taxon>
        <taxon>Nematoda</taxon>
        <taxon>Chromadorea</taxon>
        <taxon>Rhabditida</taxon>
        <taxon>Tylenchina</taxon>
        <taxon>Tylenchomorpha</taxon>
        <taxon>Sphaerularioidea</taxon>
        <taxon>Anguinidae</taxon>
        <taxon>Anguininae</taxon>
        <taxon>Ditylenchus</taxon>
    </lineage>
</organism>
<reference evidence="2" key="1">
    <citation type="submission" date="2022-01" db="EMBL/GenBank/DDBJ databases">
        <title>Genome Sequence Resource for Two Populations of Ditylenchus destructor, the Migratory Endoparasitic Phytonematode.</title>
        <authorList>
            <person name="Zhang H."/>
            <person name="Lin R."/>
            <person name="Xie B."/>
        </authorList>
    </citation>
    <scope>NUCLEOTIDE SEQUENCE</scope>
    <source>
        <strain evidence="2">BazhouSP</strain>
    </source>
</reference>
<proteinExistence type="predicted"/>